<keyword evidence="3" id="KW-1185">Reference proteome</keyword>
<dbReference type="EMBL" id="BLLF01000522">
    <property type="protein sequence ID" value="GFH12625.1"/>
    <property type="molecule type" value="Genomic_DNA"/>
</dbReference>
<protein>
    <submittedName>
        <fullName evidence="2">Uncharacterized protein</fullName>
    </submittedName>
</protein>
<name>A0A699YTQ7_HAELA</name>
<feature type="compositionally biased region" description="Polar residues" evidence="1">
    <location>
        <begin position="12"/>
        <end position="21"/>
    </location>
</feature>
<evidence type="ECO:0000256" key="1">
    <source>
        <dbReference type="SAM" id="MobiDB-lite"/>
    </source>
</evidence>
<evidence type="ECO:0000313" key="3">
    <source>
        <dbReference type="Proteomes" id="UP000485058"/>
    </source>
</evidence>
<feature type="region of interest" description="Disordered" evidence="1">
    <location>
        <begin position="1"/>
        <end position="47"/>
    </location>
</feature>
<dbReference type="AlphaFoldDB" id="A0A699YTQ7"/>
<gene>
    <name evidence="2" type="ORF">HaLaN_08343</name>
</gene>
<sequence length="284" mass="29396">MAVNCPGHLHPTPNTGPTMQAHQPPHSPCDASSNAPSDGQSSSGAGGAAVAEHAALLQQLSAAVGSPSPLSAAHLYPGLRRGATYPGCMRLWHSPPRALPRPAWCLGRSMGRMVESGEGMSFTPMGSWWSKEVEVSQIIIACQAARSGPGPAAIRTYSTSHSSLLLRRHGTHGESHVEEGSGRLSAVLRPCHVWGTLQLQLGRGVLSLLVDSAKPSGCGVLALLVCQAVAIAGLLSPSLGLHLNPTELLTFCCAPADVNVAPVGGWLGEEAGVEGHNRLCCSRT</sequence>
<proteinExistence type="predicted"/>
<accession>A0A699YTQ7</accession>
<organism evidence="2 3">
    <name type="scientific">Haematococcus lacustris</name>
    <name type="common">Green alga</name>
    <name type="synonym">Haematococcus pluvialis</name>
    <dbReference type="NCBI Taxonomy" id="44745"/>
    <lineage>
        <taxon>Eukaryota</taxon>
        <taxon>Viridiplantae</taxon>
        <taxon>Chlorophyta</taxon>
        <taxon>core chlorophytes</taxon>
        <taxon>Chlorophyceae</taxon>
        <taxon>CS clade</taxon>
        <taxon>Chlamydomonadales</taxon>
        <taxon>Haematococcaceae</taxon>
        <taxon>Haematococcus</taxon>
    </lineage>
</organism>
<dbReference type="Proteomes" id="UP000485058">
    <property type="component" value="Unassembled WGS sequence"/>
</dbReference>
<reference evidence="2 3" key="1">
    <citation type="submission" date="2020-02" db="EMBL/GenBank/DDBJ databases">
        <title>Draft genome sequence of Haematococcus lacustris strain NIES-144.</title>
        <authorList>
            <person name="Morimoto D."/>
            <person name="Nakagawa S."/>
            <person name="Yoshida T."/>
            <person name="Sawayama S."/>
        </authorList>
    </citation>
    <scope>NUCLEOTIDE SEQUENCE [LARGE SCALE GENOMIC DNA]</scope>
    <source>
        <strain evidence="2 3">NIES-144</strain>
    </source>
</reference>
<feature type="compositionally biased region" description="Low complexity" evidence="1">
    <location>
        <begin position="35"/>
        <end position="47"/>
    </location>
</feature>
<comment type="caution">
    <text evidence="2">The sequence shown here is derived from an EMBL/GenBank/DDBJ whole genome shotgun (WGS) entry which is preliminary data.</text>
</comment>
<evidence type="ECO:0000313" key="2">
    <source>
        <dbReference type="EMBL" id="GFH12625.1"/>
    </source>
</evidence>